<dbReference type="STRING" id="75743.A0A401PQ50"/>
<dbReference type="InterPro" id="IPR037120">
    <property type="entry name" value="Haem_peroxidase_sf_animal"/>
</dbReference>
<evidence type="ECO:0000256" key="4">
    <source>
        <dbReference type="ARBA" id="ARBA00023157"/>
    </source>
</evidence>
<evidence type="ECO:0000313" key="10">
    <source>
        <dbReference type="Proteomes" id="UP000288216"/>
    </source>
</evidence>
<keyword evidence="3" id="KW-0732">Signal</keyword>
<evidence type="ECO:0000313" key="9">
    <source>
        <dbReference type="EMBL" id="GCB75252.1"/>
    </source>
</evidence>
<evidence type="ECO:0000256" key="7">
    <source>
        <dbReference type="SAM" id="MobiDB-lite"/>
    </source>
</evidence>
<evidence type="ECO:0000259" key="8">
    <source>
        <dbReference type="PROSITE" id="PS50923"/>
    </source>
</evidence>
<dbReference type="GO" id="GO:0005615">
    <property type="term" value="C:extracellular space"/>
    <property type="evidence" value="ECO:0007669"/>
    <property type="project" value="TreeGrafter"/>
</dbReference>
<dbReference type="Pfam" id="PF03098">
    <property type="entry name" value="An_peroxidase"/>
    <property type="match status" value="1"/>
</dbReference>
<sequence length="628" mass="71027">AREISNKILKASMKDIVPDSEWNQMFTQWGQWITHDISLIRPSDNTETLSNGINCETSCVQRSPCFPIKVPHDDTRITDAHQCIPFIRSALVCHSAFRTLNTCEQINVQTSYIDASNVYGNTEYQAKKLRDFTSDQGLLMVNPTFSDNNLKYLPFRSYRKKNPCAVTHNASSCSGIRVSCMLAGDDRANENLGLLCFHTLFLREHNRLARELKKLNPHWIGETIYQEAKKIIGAFQQIINYRDYVPFIIGKDATEKYLSQYQGYNESVDPRLSNVFATAAMRFGHVTIQPILNRYNEKYQEASKYPSMFLHYTFFAPWNLIEEGGVDPIFRGLLGYPGKLQTQSAMMPDELREKLFAAQHHIALDLSSINIQRSRDHGLPGYNAWRRFCRLSEPQNLLDLSLVLNNMDLATDLLDLYGTPENIDVWVGGISEPFVKGGRVGPLFACLIGQQFKNLRDGDRFWWENAEVFTACQQQALRQISFSRLICDNTRIEEIPQDVFRYRPYPEGYIGCNRISTLDLSAWKEETKATPCGFIPIVAHAHFSICKSSVRYTCELGFKLEGQDVIKCLSGRQWNSAPPSCTDVSGSSEGITGSNGGKSEPGSAESKEDTWLTDLFDDSNTSGSGVST</sequence>
<dbReference type="InterPro" id="IPR019791">
    <property type="entry name" value="Haem_peroxidase_animal"/>
</dbReference>
<proteinExistence type="predicted"/>
<keyword evidence="10" id="KW-1185">Reference proteome</keyword>
<evidence type="ECO:0000256" key="1">
    <source>
        <dbReference type="ARBA" id="ARBA00004613"/>
    </source>
</evidence>
<feature type="disulfide bond" evidence="6">
    <location>
        <begin position="554"/>
        <end position="581"/>
    </location>
</feature>
<feature type="non-terminal residue" evidence="9">
    <location>
        <position position="1"/>
    </location>
</feature>
<evidence type="ECO:0000256" key="6">
    <source>
        <dbReference type="PROSITE-ProRule" id="PRU00302"/>
    </source>
</evidence>
<keyword evidence="4 6" id="KW-1015">Disulfide bond</keyword>
<dbReference type="PANTHER" id="PTHR11475:SF63">
    <property type="entry name" value="EOSINOPHIL PEROXIDASE"/>
    <property type="match status" value="1"/>
</dbReference>
<keyword evidence="2" id="KW-0964">Secreted</keyword>
<evidence type="ECO:0000256" key="5">
    <source>
        <dbReference type="PIRSR" id="PIRSR619791-2"/>
    </source>
</evidence>
<dbReference type="PROSITE" id="PS50923">
    <property type="entry name" value="SUSHI"/>
    <property type="match status" value="1"/>
</dbReference>
<dbReference type="FunFam" id="1.10.640.10:FF:000003">
    <property type="entry name" value="chorion peroxidase"/>
    <property type="match status" value="1"/>
</dbReference>
<dbReference type="PROSITE" id="PS50292">
    <property type="entry name" value="PEROXIDASE_3"/>
    <property type="match status" value="1"/>
</dbReference>
<dbReference type="OrthoDB" id="823504at2759"/>
<dbReference type="Gene3D" id="2.10.70.10">
    <property type="entry name" value="Complement Module, domain 1"/>
    <property type="match status" value="1"/>
</dbReference>
<dbReference type="GO" id="GO:0046872">
    <property type="term" value="F:metal ion binding"/>
    <property type="evidence" value="ECO:0007669"/>
    <property type="project" value="UniProtKB-KW"/>
</dbReference>
<dbReference type="PANTHER" id="PTHR11475">
    <property type="entry name" value="OXIDASE/PEROXIDASE"/>
    <property type="match status" value="1"/>
</dbReference>
<feature type="binding site" description="axial binding residue" evidence="5">
    <location>
        <position position="285"/>
    </location>
    <ligand>
        <name>heme b</name>
        <dbReference type="ChEBI" id="CHEBI:60344"/>
    </ligand>
    <ligandPart>
        <name>Fe</name>
        <dbReference type="ChEBI" id="CHEBI:18248"/>
    </ligandPart>
</feature>
<keyword evidence="5" id="KW-0349">Heme</keyword>
<feature type="domain" description="Sushi" evidence="8">
    <location>
        <begin position="530"/>
        <end position="583"/>
    </location>
</feature>
<feature type="region of interest" description="Disordered" evidence="7">
    <location>
        <begin position="578"/>
        <end position="628"/>
    </location>
</feature>
<dbReference type="SMART" id="SM00032">
    <property type="entry name" value="CCP"/>
    <property type="match status" value="1"/>
</dbReference>
<organism evidence="9 10">
    <name type="scientific">Scyliorhinus torazame</name>
    <name type="common">Cloudy catshark</name>
    <name type="synonym">Catulus torazame</name>
    <dbReference type="NCBI Taxonomy" id="75743"/>
    <lineage>
        <taxon>Eukaryota</taxon>
        <taxon>Metazoa</taxon>
        <taxon>Chordata</taxon>
        <taxon>Craniata</taxon>
        <taxon>Vertebrata</taxon>
        <taxon>Chondrichthyes</taxon>
        <taxon>Elasmobranchii</taxon>
        <taxon>Galeomorphii</taxon>
        <taxon>Galeoidea</taxon>
        <taxon>Carcharhiniformes</taxon>
        <taxon>Scyliorhinidae</taxon>
        <taxon>Scyliorhinus</taxon>
    </lineage>
</organism>
<dbReference type="PRINTS" id="PR00457">
    <property type="entry name" value="ANPEROXIDASE"/>
</dbReference>
<dbReference type="SUPFAM" id="SSF57535">
    <property type="entry name" value="Complement control module/SCR domain"/>
    <property type="match status" value="1"/>
</dbReference>
<reference evidence="9 10" key="1">
    <citation type="journal article" date="2018" name="Nat. Ecol. Evol.">
        <title>Shark genomes provide insights into elasmobranch evolution and the origin of vertebrates.</title>
        <authorList>
            <person name="Hara Y"/>
            <person name="Yamaguchi K"/>
            <person name="Onimaru K"/>
            <person name="Kadota M"/>
            <person name="Koyanagi M"/>
            <person name="Keeley SD"/>
            <person name="Tatsumi K"/>
            <person name="Tanaka K"/>
            <person name="Motone F"/>
            <person name="Kageyama Y"/>
            <person name="Nozu R"/>
            <person name="Adachi N"/>
            <person name="Nishimura O"/>
            <person name="Nakagawa R"/>
            <person name="Tanegashima C"/>
            <person name="Kiyatake I"/>
            <person name="Matsumoto R"/>
            <person name="Murakumo K"/>
            <person name="Nishida K"/>
            <person name="Terakita A"/>
            <person name="Kuratani S"/>
            <person name="Sato K"/>
            <person name="Hyodo S Kuraku.S."/>
        </authorList>
    </citation>
    <scope>NUCLEOTIDE SEQUENCE [LARGE SCALE GENOMIC DNA]</scope>
</reference>
<evidence type="ECO:0000256" key="3">
    <source>
        <dbReference type="ARBA" id="ARBA00022729"/>
    </source>
</evidence>
<comment type="subcellular location">
    <subcellularLocation>
        <location evidence="1">Secreted</location>
    </subcellularLocation>
</comment>
<name>A0A401PQ50_SCYTO</name>
<dbReference type="AlphaFoldDB" id="A0A401PQ50"/>
<dbReference type="OMA" id="REVSNEM"/>
<gene>
    <name evidence="9" type="ORF">scyTo_0017319</name>
</gene>
<comment type="caution">
    <text evidence="9">The sequence shown here is derived from an EMBL/GenBank/DDBJ whole genome shotgun (WGS) entry which is preliminary data.</text>
</comment>
<dbReference type="InterPro" id="IPR000436">
    <property type="entry name" value="Sushi_SCR_CCP_dom"/>
</dbReference>
<dbReference type="EMBL" id="BFAA01011157">
    <property type="protein sequence ID" value="GCB75252.1"/>
    <property type="molecule type" value="Genomic_DNA"/>
</dbReference>
<keyword evidence="5" id="KW-0408">Iron</keyword>
<dbReference type="CDD" id="cd00033">
    <property type="entry name" value="CCP"/>
    <property type="match status" value="1"/>
</dbReference>
<dbReference type="Gene3D" id="1.10.640.10">
    <property type="entry name" value="Haem peroxidase domain superfamily, animal type"/>
    <property type="match status" value="1"/>
</dbReference>
<dbReference type="GO" id="GO:0004601">
    <property type="term" value="F:peroxidase activity"/>
    <property type="evidence" value="ECO:0007669"/>
    <property type="project" value="InterPro"/>
</dbReference>
<dbReference type="InterPro" id="IPR035976">
    <property type="entry name" value="Sushi/SCR/CCP_sf"/>
</dbReference>
<feature type="compositionally biased region" description="Polar residues" evidence="7">
    <location>
        <begin position="578"/>
        <end position="592"/>
    </location>
</feature>
<dbReference type="GO" id="GO:0020037">
    <property type="term" value="F:heme binding"/>
    <property type="evidence" value="ECO:0007669"/>
    <property type="project" value="InterPro"/>
</dbReference>
<comment type="caution">
    <text evidence="6">Lacks conserved residue(s) required for the propagation of feature annotation.</text>
</comment>
<keyword evidence="6" id="KW-0768">Sushi</keyword>
<accession>A0A401PQ50</accession>
<protein>
    <recommendedName>
        <fullName evidence="8">Sushi domain-containing protein</fullName>
    </recommendedName>
</protein>
<feature type="compositionally biased region" description="Polar residues" evidence="7">
    <location>
        <begin position="618"/>
        <end position="628"/>
    </location>
</feature>
<keyword evidence="5" id="KW-0479">Metal-binding</keyword>
<dbReference type="InterPro" id="IPR010255">
    <property type="entry name" value="Haem_peroxidase_sf"/>
</dbReference>
<evidence type="ECO:0000256" key="2">
    <source>
        <dbReference type="ARBA" id="ARBA00022525"/>
    </source>
</evidence>
<dbReference type="Proteomes" id="UP000288216">
    <property type="component" value="Unassembled WGS sequence"/>
</dbReference>
<dbReference type="SUPFAM" id="SSF48113">
    <property type="entry name" value="Heme-dependent peroxidases"/>
    <property type="match status" value="1"/>
</dbReference>
<dbReference type="GO" id="GO:0006979">
    <property type="term" value="P:response to oxidative stress"/>
    <property type="evidence" value="ECO:0007669"/>
    <property type="project" value="InterPro"/>
</dbReference>
<dbReference type="Pfam" id="PF00084">
    <property type="entry name" value="Sushi"/>
    <property type="match status" value="1"/>
</dbReference>